<gene>
    <name evidence="2" type="ORF">P5673_007472</name>
</gene>
<comment type="caution">
    <text evidence="2">The sequence shown here is derived from an EMBL/GenBank/DDBJ whole genome shotgun (WGS) entry which is preliminary data.</text>
</comment>
<evidence type="ECO:0000256" key="1">
    <source>
        <dbReference type="SAM" id="MobiDB-lite"/>
    </source>
</evidence>
<feature type="region of interest" description="Disordered" evidence="1">
    <location>
        <begin position="124"/>
        <end position="143"/>
    </location>
</feature>
<feature type="compositionally biased region" description="Basic residues" evidence="1">
    <location>
        <begin position="197"/>
        <end position="208"/>
    </location>
</feature>
<feature type="region of interest" description="Disordered" evidence="1">
    <location>
        <begin position="158"/>
        <end position="208"/>
    </location>
</feature>
<proteinExistence type="predicted"/>
<sequence length="208" mass="24182">MSEVKQKARAQYCEREPWNNISKQNSFQDRLLNIKSHKINKDESIVLRAWDSEQLLMFRKKKRLKGLLNSAEASKKSIIHERTMCHYHLPETEHFPSLTYNVHRTDRPVTVSRTMACLAIPSSLSPDRRCQSQSDLSTNSKETSQEYIALPLVSGIEKSDKTRRSSHSAHSLRMNSLSETDLSKQRLRKMDLAKDLPKRKRRRHVVNG</sequence>
<dbReference type="AlphaFoldDB" id="A0AAD9QW07"/>
<accession>A0AAD9QW07</accession>
<dbReference type="Proteomes" id="UP001249851">
    <property type="component" value="Unassembled WGS sequence"/>
</dbReference>
<protein>
    <submittedName>
        <fullName evidence="2">Uncharacterized protein</fullName>
    </submittedName>
</protein>
<feature type="compositionally biased region" description="Basic and acidic residues" evidence="1">
    <location>
        <begin position="181"/>
        <end position="196"/>
    </location>
</feature>
<keyword evidence="3" id="KW-1185">Reference proteome</keyword>
<organism evidence="2 3">
    <name type="scientific">Acropora cervicornis</name>
    <name type="common">Staghorn coral</name>
    <dbReference type="NCBI Taxonomy" id="6130"/>
    <lineage>
        <taxon>Eukaryota</taxon>
        <taxon>Metazoa</taxon>
        <taxon>Cnidaria</taxon>
        <taxon>Anthozoa</taxon>
        <taxon>Hexacorallia</taxon>
        <taxon>Scleractinia</taxon>
        <taxon>Astrocoeniina</taxon>
        <taxon>Acroporidae</taxon>
        <taxon>Acropora</taxon>
    </lineage>
</organism>
<evidence type="ECO:0000313" key="2">
    <source>
        <dbReference type="EMBL" id="KAK2568434.1"/>
    </source>
</evidence>
<dbReference type="EMBL" id="JARQWQ010000012">
    <property type="protein sequence ID" value="KAK2568434.1"/>
    <property type="molecule type" value="Genomic_DNA"/>
</dbReference>
<evidence type="ECO:0000313" key="3">
    <source>
        <dbReference type="Proteomes" id="UP001249851"/>
    </source>
</evidence>
<feature type="compositionally biased region" description="Polar residues" evidence="1">
    <location>
        <begin position="131"/>
        <end position="143"/>
    </location>
</feature>
<reference evidence="2" key="2">
    <citation type="journal article" date="2023" name="Science">
        <title>Genomic signatures of disease resistance in endangered staghorn corals.</title>
        <authorList>
            <person name="Vollmer S.V."/>
            <person name="Selwyn J.D."/>
            <person name="Despard B.A."/>
            <person name="Roesel C.L."/>
        </authorList>
    </citation>
    <scope>NUCLEOTIDE SEQUENCE</scope>
    <source>
        <strain evidence="2">K2</strain>
    </source>
</reference>
<reference evidence="2" key="1">
    <citation type="journal article" date="2023" name="G3 (Bethesda)">
        <title>Whole genome assembly and annotation of the endangered Caribbean coral Acropora cervicornis.</title>
        <authorList>
            <person name="Selwyn J.D."/>
            <person name="Vollmer S.V."/>
        </authorList>
    </citation>
    <scope>NUCLEOTIDE SEQUENCE</scope>
    <source>
        <strain evidence="2">K2</strain>
    </source>
</reference>
<name>A0AAD9QW07_ACRCE</name>